<dbReference type="GO" id="GO:0016491">
    <property type="term" value="F:oxidoreductase activity"/>
    <property type="evidence" value="ECO:0007669"/>
    <property type="project" value="UniProtKB-UniRule"/>
</dbReference>
<reference evidence="7" key="2">
    <citation type="journal article" date="2021" name="Microbiome">
        <title>Successional dynamics and alternative stable states in a saline activated sludge microbial community over 9 years.</title>
        <authorList>
            <person name="Wang Y."/>
            <person name="Ye J."/>
            <person name="Ju F."/>
            <person name="Liu L."/>
            <person name="Boyd J.A."/>
            <person name="Deng Y."/>
            <person name="Parks D.H."/>
            <person name="Jiang X."/>
            <person name="Yin X."/>
            <person name="Woodcroft B.J."/>
            <person name="Tyson G.W."/>
            <person name="Hugenholtz P."/>
            <person name="Polz M.F."/>
            <person name="Zhang T."/>
        </authorList>
    </citation>
    <scope>NUCLEOTIDE SEQUENCE</scope>
    <source>
        <strain evidence="7">HKST-UBA02</strain>
    </source>
</reference>
<evidence type="ECO:0000259" key="6">
    <source>
        <dbReference type="Pfam" id="PF00881"/>
    </source>
</evidence>
<name>A0A956NGP2_UNCEI</name>
<evidence type="ECO:0000256" key="4">
    <source>
        <dbReference type="ARBA" id="ARBA00023002"/>
    </source>
</evidence>
<organism evidence="7 8">
    <name type="scientific">Eiseniibacteriota bacterium</name>
    <dbReference type="NCBI Taxonomy" id="2212470"/>
    <lineage>
        <taxon>Bacteria</taxon>
        <taxon>Candidatus Eiseniibacteriota</taxon>
    </lineage>
</organism>
<dbReference type="InterPro" id="IPR029479">
    <property type="entry name" value="Nitroreductase"/>
</dbReference>
<dbReference type="PANTHER" id="PTHR43425">
    <property type="entry name" value="OXYGEN-INSENSITIVE NADPH NITROREDUCTASE"/>
    <property type="match status" value="1"/>
</dbReference>
<gene>
    <name evidence="7" type="ORF">KDA27_21930</name>
</gene>
<dbReference type="EMBL" id="JAGQHS010000177">
    <property type="protein sequence ID" value="MCA9758472.1"/>
    <property type="molecule type" value="Genomic_DNA"/>
</dbReference>
<reference evidence="7" key="1">
    <citation type="submission" date="2020-04" db="EMBL/GenBank/DDBJ databases">
        <authorList>
            <person name="Zhang T."/>
        </authorList>
    </citation>
    <scope>NUCLEOTIDE SEQUENCE</scope>
    <source>
        <strain evidence="7">HKST-UBA02</strain>
    </source>
</reference>
<comment type="caution">
    <text evidence="7">The sequence shown here is derived from an EMBL/GenBank/DDBJ whole genome shotgun (WGS) entry which is preliminary data.</text>
</comment>
<evidence type="ECO:0000313" key="7">
    <source>
        <dbReference type="EMBL" id="MCA9758472.1"/>
    </source>
</evidence>
<evidence type="ECO:0000256" key="2">
    <source>
        <dbReference type="ARBA" id="ARBA00022630"/>
    </source>
</evidence>
<evidence type="ECO:0000256" key="3">
    <source>
        <dbReference type="ARBA" id="ARBA00022643"/>
    </source>
</evidence>
<dbReference type="AlphaFoldDB" id="A0A956NGP2"/>
<proteinExistence type="inferred from homology"/>
<dbReference type="InterPro" id="IPR000415">
    <property type="entry name" value="Nitroreductase-like"/>
</dbReference>
<evidence type="ECO:0000313" key="8">
    <source>
        <dbReference type="Proteomes" id="UP000739538"/>
    </source>
</evidence>
<dbReference type="PIRSF" id="PIRSF005426">
    <property type="entry name" value="Frp"/>
    <property type="match status" value="1"/>
</dbReference>
<protein>
    <submittedName>
        <fullName evidence="7">Nitroreductase family protein</fullName>
    </submittedName>
</protein>
<accession>A0A956NGP2</accession>
<keyword evidence="5" id="KW-0521">NADP</keyword>
<evidence type="ECO:0000256" key="5">
    <source>
        <dbReference type="PIRNR" id="PIRNR005426"/>
    </source>
</evidence>
<keyword evidence="4 5" id="KW-0560">Oxidoreductase</keyword>
<dbReference type="Proteomes" id="UP000739538">
    <property type="component" value="Unassembled WGS sequence"/>
</dbReference>
<dbReference type="InterPro" id="IPR016446">
    <property type="entry name" value="Flavin_OxRdtase_Frp"/>
</dbReference>
<dbReference type="SUPFAM" id="SSF55469">
    <property type="entry name" value="FMN-dependent nitroreductase-like"/>
    <property type="match status" value="1"/>
</dbReference>
<keyword evidence="3 5" id="KW-0288">FMN</keyword>
<dbReference type="Pfam" id="PF00881">
    <property type="entry name" value="Nitroreductase"/>
    <property type="match status" value="1"/>
</dbReference>
<keyword evidence="2 5" id="KW-0285">Flavoprotein</keyword>
<dbReference type="PANTHER" id="PTHR43425:SF2">
    <property type="entry name" value="OXYGEN-INSENSITIVE NADPH NITROREDUCTASE"/>
    <property type="match status" value="1"/>
</dbReference>
<comment type="similarity">
    <text evidence="1 5">Belongs to the flavin oxidoreductase frp family.</text>
</comment>
<dbReference type="Gene3D" id="3.40.109.10">
    <property type="entry name" value="NADH Oxidase"/>
    <property type="match status" value="1"/>
</dbReference>
<evidence type="ECO:0000256" key="1">
    <source>
        <dbReference type="ARBA" id="ARBA00008366"/>
    </source>
</evidence>
<sequence length="262" mass="29551">MNTLDTINGHRSIRKYLGDPIPDDDLERILHAATRASSSGNMQTYSMIVTKDPERKKTLWKLHFEQDMVLQAPLLLTFVVDWHRMNRWCRLSGTEPGYDNFLSFLVGFSDAFVAAQNAALAAEAMGYGICYMGTTLSSGPAIAKFLELPTSVYPATTLVIGRPDESPDIRARLPMDGIVHHETYEVPSDEDVRKTYEKREVEGWKRYMSFPELAAMIQESGVKNLAEVYTTLKYTKSENEEVSRELLELLESQGFLSGALEP</sequence>
<feature type="domain" description="Nitroreductase" evidence="6">
    <location>
        <begin position="8"/>
        <end position="150"/>
    </location>
</feature>